<accession>A0A5B7IH68</accession>
<evidence type="ECO:0000313" key="1">
    <source>
        <dbReference type="EMBL" id="MPC81565.1"/>
    </source>
</evidence>
<organism evidence="1 2">
    <name type="scientific">Portunus trituberculatus</name>
    <name type="common">Swimming crab</name>
    <name type="synonym">Neptunus trituberculatus</name>
    <dbReference type="NCBI Taxonomy" id="210409"/>
    <lineage>
        <taxon>Eukaryota</taxon>
        <taxon>Metazoa</taxon>
        <taxon>Ecdysozoa</taxon>
        <taxon>Arthropoda</taxon>
        <taxon>Crustacea</taxon>
        <taxon>Multicrustacea</taxon>
        <taxon>Malacostraca</taxon>
        <taxon>Eumalacostraca</taxon>
        <taxon>Eucarida</taxon>
        <taxon>Decapoda</taxon>
        <taxon>Pleocyemata</taxon>
        <taxon>Brachyura</taxon>
        <taxon>Eubrachyura</taxon>
        <taxon>Portunoidea</taxon>
        <taxon>Portunidae</taxon>
        <taxon>Portuninae</taxon>
        <taxon>Portunus</taxon>
    </lineage>
</organism>
<comment type="caution">
    <text evidence="1">The sequence shown here is derived from an EMBL/GenBank/DDBJ whole genome shotgun (WGS) entry which is preliminary data.</text>
</comment>
<gene>
    <name evidence="1" type="ORF">E2C01_076190</name>
</gene>
<evidence type="ECO:0000313" key="2">
    <source>
        <dbReference type="Proteomes" id="UP000324222"/>
    </source>
</evidence>
<name>A0A5B7IH68_PORTR</name>
<reference evidence="1 2" key="1">
    <citation type="submission" date="2019-05" db="EMBL/GenBank/DDBJ databases">
        <title>Another draft genome of Portunus trituberculatus and its Hox gene families provides insights of decapod evolution.</title>
        <authorList>
            <person name="Jeong J.-H."/>
            <person name="Song I."/>
            <person name="Kim S."/>
            <person name="Choi T."/>
            <person name="Kim D."/>
            <person name="Ryu S."/>
            <person name="Kim W."/>
        </authorList>
    </citation>
    <scope>NUCLEOTIDE SEQUENCE [LARGE SCALE GENOMIC DNA]</scope>
    <source>
        <tissue evidence="1">Muscle</tissue>
    </source>
</reference>
<sequence>MEEIIKLESLNDLLQRPITMIHTSVAETRQGKGGGETREAAVVVVVEGGKGAGAGQKQGR</sequence>
<protein>
    <submittedName>
        <fullName evidence="1">Uncharacterized protein</fullName>
    </submittedName>
</protein>
<dbReference type="EMBL" id="VSRR010057349">
    <property type="protein sequence ID" value="MPC81565.1"/>
    <property type="molecule type" value="Genomic_DNA"/>
</dbReference>
<dbReference type="Proteomes" id="UP000324222">
    <property type="component" value="Unassembled WGS sequence"/>
</dbReference>
<dbReference type="AlphaFoldDB" id="A0A5B7IH68"/>
<keyword evidence="2" id="KW-1185">Reference proteome</keyword>
<proteinExistence type="predicted"/>